<organism evidence="1">
    <name type="scientific">Cladocopium goreaui</name>
    <dbReference type="NCBI Taxonomy" id="2562237"/>
    <lineage>
        <taxon>Eukaryota</taxon>
        <taxon>Sar</taxon>
        <taxon>Alveolata</taxon>
        <taxon>Dinophyceae</taxon>
        <taxon>Suessiales</taxon>
        <taxon>Symbiodiniaceae</taxon>
        <taxon>Cladocopium</taxon>
    </lineage>
</organism>
<protein>
    <submittedName>
        <fullName evidence="3">EF-hand domain-containing protein</fullName>
    </submittedName>
</protein>
<reference evidence="2" key="2">
    <citation type="submission" date="2024-04" db="EMBL/GenBank/DDBJ databases">
        <authorList>
            <person name="Chen Y."/>
            <person name="Shah S."/>
            <person name="Dougan E. K."/>
            <person name="Thang M."/>
            <person name="Chan C."/>
        </authorList>
    </citation>
    <scope>NUCLEOTIDE SEQUENCE [LARGE SCALE GENOMIC DNA]</scope>
</reference>
<feature type="non-terminal residue" evidence="1">
    <location>
        <position position="1"/>
    </location>
</feature>
<dbReference type="AlphaFoldDB" id="A0A9P1DND7"/>
<evidence type="ECO:0000313" key="1">
    <source>
        <dbReference type="EMBL" id="CAI4012795.1"/>
    </source>
</evidence>
<name>A0A9P1DND7_9DINO</name>
<dbReference type="EMBL" id="CAMXCT010005591">
    <property type="protein sequence ID" value="CAI4012795.1"/>
    <property type="molecule type" value="Genomic_DNA"/>
</dbReference>
<gene>
    <name evidence="1" type="ORF">C1SCF055_LOCUS37822</name>
</gene>
<comment type="caution">
    <text evidence="1">The sequence shown here is derived from an EMBL/GenBank/DDBJ whole genome shotgun (WGS) entry which is preliminary data.</text>
</comment>
<accession>A0A9P1DND7</accession>
<dbReference type="Proteomes" id="UP001152797">
    <property type="component" value="Unassembled WGS sequence"/>
</dbReference>
<keyword evidence="4" id="KW-1185">Reference proteome</keyword>
<sequence>QVNDMIFSIDTATQEANDAYQVCTQLMRKNDAMKGTDPELKDLREQNSRLMQRMAACSMMKDTAIKSSSSIKTEALKKAKAKVQLDKDLALFSKYDSNKDGVLEKK</sequence>
<evidence type="ECO:0000313" key="4">
    <source>
        <dbReference type="Proteomes" id="UP001152797"/>
    </source>
</evidence>
<feature type="non-terminal residue" evidence="1">
    <location>
        <position position="106"/>
    </location>
</feature>
<evidence type="ECO:0000313" key="2">
    <source>
        <dbReference type="EMBL" id="CAL1166170.1"/>
    </source>
</evidence>
<proteinExistence type="predicted"/>
<reference evidence="1" key="1">
    <citation type="submission" date="2022-10" db="EMBL/GenBank/DDBJ databases">
        <authorList>
            <person name="Chen Y."/>
            <person name="Dougan E. K."/>
            <person name="Chan C."/>
            <person name="Rhodes N."/>
            <person name="Thang M."/>
        </authorList>
    </citation>
    <scope>NUCLEOTIDE SEQUENCE</scope>
</reference>
<evidence type="ECO:0000313" key="3">
    <source>
        <dbReference type="EMBL" id="CAL4800107.1"/>
    </source>
</evidence>
<dbReference type="EMBL" id="CAMXCT020005591">
    <property type="protein sequence ID" value="CAL1166170.1"/>
    <property type="molecule type" value="Genomic_DNA"/>
</dbReference>
<dbReference type="EMBL" id="CAMXCT030005591">
    <property type="protein sequence ID" value="CAL4800107.1"/>
    <property type="molecule type" value="Genomic_DNA"/>
</dbReference>